<dbReference type="Proteomes" id="UP001054945">
    <property type="component" value="Unassembled WGS sequence"/>
</dbReference>
<dbReference type="EMBL" id="BPLR01012156">
    <property type="protein sequence ID" value="GIY51750.1"/>
    <property type="molecule type" value="Genomic_DNA"/>
</dbReference>
<keyword evidence="2" id="KW-1185">Reference proteome</keyword>
<protein>
    <submittedName>
        <fullName evidence="1">Uncharacterized protein</fullName>
    </submittedName>
</protein>
<proteinExistence type="predicted"/>
<organism evidence="1 2">
    <name type="scientific">Caerostris extrusa</name>
    <name type="common">Bark spider</name>
    <name type="synonym">Caerostris bankana</name>
    <dbReference type="NCBI Taxonomy" id="172846"/>
    <lineage>
        <taxon>Eukaryota</taxon>
        <taxon>Metazoa</taxon>
        <taxon>Ecdysozoa</taxon>
        <taxon>Arthropoda</taxon>
        <taxon>Chelicerata</taxon>
        <taxon>Arachnida</taxon>
        <taxon>Araneae</taxon>
        <taxon>Araneomorphae</taxon>
        <taxon>Entelegynae</taxon>
        <taxon>Araneoidea</taxon>
        <taxon>Araneidae</taxon>
        <taxon>Caerostris</taxon>
    </lineage>
</organism>
<accession>A0AAV4U1Y0</accession>
<reference evidence="1 2" key="1">
    <citation type="submission" date="2021-06" db="EMBL/GenBank/DDBJ databases">
        <title>Caerostris extrusa draft genome.</title>
        <authorList>
            <person name="Kono N."/>
            <person name="Arakawa K."/>
        </authorList>
    </citation>
    <scope>NUCLEOTIDE SEQUENCE [LARGE SCALE GENOMIC DNA]</scope>
</reference>
<evidence type="ECO:0000313" key="1">
    <source>
        <dbReference type="EMBL" id="GIY51750.1"/>
    </source>
</evidence>
<sequence>MLATTSTQQHNISHHSERGITINYLKIAVRNSMVFQPHETPAHFCTVRNFLNVSLSPRWIDQDGLATWLARSPIYEVLIFLLGISQGTHLRASIWH</sequence>
<comment type="caution">
    <text evidence="1">The sequence shown here is derived from an EMBL/GenBank/DDBJ whole genome shotgun (WGS) entry which is preliminary data.</text>
</comment>
<dbReference type="AlphaFoldDB" id="A0AAV4U1Y0"/>
<name>A0AAV4U1Y0_CAEEX</name>
<gene>
    <name evidence="1" type="ORF">CEXT_635281</name>
</gene>
<evidence type="ECO:0000313" key="2">
    <source>
        <dbReference type="Proteomes" id="UP001054945"/>
    </source>
</evidence>